<sequence length="415" mass="46996">MSATRRQFLRNTISSGVGLGAARVLSAATTDTLPPVRALTSGPRFHWFAYYDKLQFDPAGRYALGMESSFEHRLPTPADRIQIGMVDTAERDKWINLGESHAWCWQQGCMLQWLPGSDREVVWNDREGDRFVCRVLNTRTGELRSLPAPIYALSPDGRTAIGCSFSRIWDVRPGYGYPGLVDPDRDDPTPSDSGVYSVDMRTGEQRLLVSVAQVLKIGKPFADWGQAKHYFIHLLFSPDGSRFIFLHRWRTPQKHAGTRMFTANADGSDIRLIDANGMTSHFIWRDERHILAWSDQPSRGKRFYLFDDRGERTPEPVGPEAMTVDGHCTYLPGNAWILNDSYPDKLRNQSPYLYEVKTGRRVALGHFHSPPEYAGEWRVDTHPRFSPDGKKVVIDSAHGGLGRQMYLIDIARIVG</sequence>
<dbReference type="Gene3D" id="2.130.10.10">
    <property type="entry name" value="YVTN repeat-like/Quinoprotein amine dehydrogenase"/>
    <property type="match status" value="1"/>
</dbReference>
<reference evidence="1" key="1">
    <citation type="submission" date="2024-05" db="EMBL/GenBank/DDBJ databases">
        <title>Planctomycetes of the genus Singulisphaera possess chitinolytic capabilities.</title>
        <authorList>
            <person name="Ivanova A."/>
        </authorList>
    </citation>
    <scope>NUCLEOTIDE SEQUENCE</scope>
    <source>
        <strain evidence="1">Ch08T</strain>
    </source>
</reference>
<organism evidence="1">
    <name type="scientific">Singulisphaera sp. Ch08</name>
    <dbReference type="NCBI Taxonomy" id="3120278"/>
    <lineage>
        <taxon>Bacteria</taxon>
        <taxon>Pseudomonadati</taxon>
        <taxon>Planctomycetota</taxon>
        <taxon>Planctomycetia</taxon>
        <taxon>Isosphaerales</taxon>
        <taxon>Isosphaeraceae</taxon>
        <taxon>Singulisphaera</taxon>
    </lineage>
</organism>
<dbReference type="InterPro" id="IPR011659">
    <property type="entry name" value="WD40"/>
</dbReference>
<dbReference type="PROSITE" id="PS51318">
    <property type="entry name" value="TAT"/>
    <property type="match status" value="1"/>
</dbReference>
<dbReference type="InterPro" id="IPR015943">
    <property type="entry name" value="WD40/YVTN_repeat-like_dom_sf"/>
</dbReference>
<dbReference type="RefSeq" id="WP_406695844.1">
    <property type="nucleotide sequence ID" value="NZ_CP155447.1"/>
</dbReference>
<dbReference type="AlphaFoldDB" id="A0AAU7CEJ8"/>
<proteinExistence type="predicted"/>
<dbReference type="EMBL" id="CP155447">
    <property type="protein sequence ID" value="XBH03106.1"/>
    <property type="molecule type" value="Genomic_DNA"/>
</dbReference>
<protein>
    <recommendedName>
        <fullName evidence="2">Oligogalacturonate lyase domain-containing protein</fullName>
    </recommendedName>
</protein>
<evidence type="ECO:0008006" key="2">
    <source>
        <dbReference type="Google" id="ProtNLM"/>
    </source>
</evidence>
<evidence type="ECO:0000313" key="1">
    <source>
        <dbReference type="EMBL" id="XBH03106.1"/>
    </source>
</evidence>
<name>A0AAU7CEJ8_9BACT</name>
<dbReference type="InterPro" id="IPR006311">
    <property type="entry name" value="TAT_signal"/>
</dbReference>
<dbReference type="SUPFAM" id="SSF82171">
    <property type="entry name" value="DPP6 N-terminal domain-like"/>
    <property type="match status" value="1"/>
</dbReference>
<dbReference type="Pfam" id="PF07676">
    <property type="entry name" value="PD40"/>
    <property type="match status" value="1"/>
</dbReference>
<accession>A0AAU7CEJ8</accession>
<gene>
    <name evidence="1" type="ORF">V5E97_33090</name>
</gene>